<feature type="chain" id="PRO_5013943520" description="3'-5' exonuclease domain-containing protein" evidence="4">
    <location>
        <begin position="18"/>
        <end position="337"/>
    </location>
</feature>
<evidence type="ECO:0000256" key="2">
    <source>
        <dbReference type="ARBA" id="ARBA00022801"/>
    </source>
</evidence>
<name>A0A2G9R498_AQUCT</name>
<accession>A0A2G9R498</accession>
<evidence type="ECO:0000256" key="1">
    <source>
        <dbReference type="ARBA" id="ARBA00022722"/>
    </source>
</evidence>
<evidence type="ECO:0000256" key="3">
    <source>
        <dbReference type="ARBA" id="ARBA00022839"/>
    </source>
</evidence>
<feature type="domain" description="3'-5' exonuclease" evidence="5">
    <location>
        <begin position="23"/>
        <end position="191"/>
    </location>
</feature>
<dbReference type="AlphaFoldDB" id="A0A2G9R498"/>
<keyword evidence="4" id="KW-0732">Signal</keyword>
<dbReference type="InterPro" id="IPR049559">
    <property type="entry name" value="Rrp6p-like_exo"/>
</dbReference>
<evidence type="ECO:0000313" key="6">
    <source>
        <dbReference type="EMBL" id="PIO22684.1"/>
    </source>
</evidence>
<proteinExistence type="predicted"/>
<keyword evidence="2" id="KW-0378">Hydrolase</keyword>
<dbReference type="CDD" id="cd06147">
    <property type="entry name" value="Rrp6p_like_exo"/>
    <property type="match status" value="1"/>
</dbReference>
<dbReference type="PANTHER" id="PTHR12124:SF47">
    <property type="entry name" value="EXOSOME COMPONENT 10"/>
    <property type="match status" value="1"/>
</dbReference>
<sequence>MAAKLIMLLCFYQPFVPLNDVPYHFINTLDDLVALNEKLLKCSEFAVDLEHHSYRSFLGLTCLLQISTRSEDFIIDPLELRSDLYILNESFTDPSIVKVLHGADSDIEWLQKDFGLYIVNLFDTHQGSRLLNLARNSLDHLLKHYCSVVSDKKYQLADWRIRPLPQEMIEYARADTHFLLYIYDRMRTDLLNAANDVSSAKKKGPMPNFEKMENQLFGPHDTTYSPYLHDPYTGAAVPLAAGSLFNDEEPVPARPLSPVKVLPCATLSIFNVSITDRDGGEVRPMTRSRPGTLAPKISQFSRNRPTFGPCVQQNRLLSNGHTGKQALSVLAVNGCEL</sequence>
<dbReference type="Pfam" id="PF01612">
    <property type="entry name" value="DNA_pol_A_exo1"/>
    <property type="match status" value="1"/>
</dbReference>
<keyword evidence="7" id="KW-1185">Reference proteome</keyword>
<dbReference type="OrthoDB" id="2250022at2759"/>
<dbReference type="GO" id="GO:0071044">
    <property type="term" value="P:histone mRNA catabolic process"/>
    <property type="evidence" value="ECO:0007669"/>
    <property type="project" value="TreeGrafter"/>
</dbReference>
<dbReference type="EMBL" id="KV973396">
    <property type="protein sequence ID" value="PIO22684.1"/>
    <property type="molecule type" value="Genomic_DNA"/>
</dbReference>
<dbReference type="Proteomes" id="UP000228934">
    <property type="component" value="Unassembled WGS sequence"/>
</dbReference>
<keyword evidence="3" id="KW-0269">Exonuclease</keyword>
<dbReference type="GO" id="GO:0071035">
    <property type="term" value="P:nuclear polyadenylation-dependent rRNA catabolic process"/>
    <property type="evidence" value="ECO:0007669"/>
    <property type="project" value="TreeGrafter"/>
</dbReference>
<dbReference type="GO" id="GO:0071038">
    <property type="term" value="P:TRAMP-dependent tRNA surveillance pathway"/>
    <property type="evidence" value="ECO:0007669"/>
    <property type="project" value="TreeGrafter"/>
</dbReference>
<keyword evidence="1" id="KW-0540">Nuclease</keyword>
<dbReference type="GO" id="GO:0003727">
    <property type="term" value="F:single-stranded RNA binding"/>
    <property type="evidence" value="ECO:0007669"/>
    <property type="project" value="TreeGrafter"/>
</dbReference>
<protein>
    <recommendedName>
        <fullName evidence="5">3'-5' exonuclease domain-containing protein</fullName>
    </recommendedName>
</protein>
<dbReference type="InterPro" id="IPR012337">
    <property type="entry name" value="RNaseH-like_sf"/>
</dbReference>
<evidence type="ECO:0000313" key="7">
    <source>
        <dbReference type="Proteomes" id="UP000228934"/>
    </source>
</evidence>
<evidence type="ECO:0000256" key="4">
    <source>
        <dbReference type="SAM" id="SignalP"/>
    </source>
</evidence>
<dbReference type="PANTHER" id="PTHR12124">
    <property type="entry name" value="POLYMYOSITIS/SCLERODERMA AUTOANTIGEN-RELATED"/>
    <property type="match status" value="1"/>
</dbReference>
<dbReference type="GO" id="GO:0000176">
    <property type="term" value="C:nuclear exosome (RNase complex)"/>
    <property type="evidence" value="ECO:0007669"/>
    <property type="project" value="TreeGrafter"/>
</dbReference>
<reference evidence="7" key="1">
    <citation type="journal article" date="2017" name="Nat. Commun.">
        <title>The North American bullfrog draft genome provides insight into hormonal regulation of long noncoding RNA.</title>
        <authorList>
            <person name="Hammond S.A."/>
            <person name="Warren R.L."/>
            <person name="Vandervalk B.P."/>
            <person name="Kucuk E."/>
            <person name="Khan H."/>
            <person name="Gibb E.A."/>
            <person name="Pandoh P."/>
            <person name="Kirk H."/>
            <person name="Zhao Y."/>
            <person name="Jones M."/>
            <person name="Mungall A.J."/>
            <person name="Coope R."/>
            <person name="Pleasance S."/>
            <person name="Moore R.A."/>
            <person name="Holt R.A."/>
            <person name="Round J.M."/>
            <person name="Ohora S."/>
            <person name="Walle B.V."/>
            <person name="Veldhoen N."/>
            <person name="Helbing C.C."/>
            <person name="Birol I."/>
        </authorList>
    </citation>
    <scope>NUCLEOTIDE SEQUENCE [LARGE SCALE GENOMIC DNA]</scope>
</reference>
<dbReference type="InterPro" id="IPR036397">
    <property type="entry name" value="RNaseH_sf"/>
</dbReference>
<dbReference type="Gene3D" id="3.30.420.10">
    <property type="entry name" value="Ribonuclease H-like superfamily/Ribonuclease H"/>
    <property type="match status" value="1"/>
</dbReference>
<dbReference type="SUPFAM" id="SSF53098">
    <property type="entry name" value="Ribonuclease H-like"/>
    <property type="match status" value="1"/>
</dbReference>
<evidence type="ECO:0000259" key="5">
    <source>
        <dbReference type="SMART" id="SM00474"/>
    </source>
</evidence>
<dbReference type="InterPro" id="IPR045092">
    <property type="entry name" value="Rrp6-like"/>
</dbReference>
<dbReference type="GO" id="GO:0071051">
    <property type="term" value="P:poly(A)-dependent snoRNA 3'-end processing"/>
    <property type="evidence" value="ECO:0007669"/>
    <property type="project" value="TreeGrafter"/>
</dbReference>
<dbReference type="GO" id="GO:0005730">
    <property type="term" value="C:nucleolus"/>
    <property type="evidence" value="ECO:0007669"/>
    <property type="project" value="TreeGrafter"/>
</dbReference>
<dbReference type="GO" id="GO:0071039">
    <property type="term" value="P:nuclear polyadenylation-dependent CUT catabolic process"/>
    <property type="evidence" value="ECO:0007669"/>
    <property type="project" value="TreeGrafter"/>
</dbReference>
<dbReference type="GO" id="GO:0071036">
    <property type="term" value="P:nuclear polyadenylation-dependent snoRNA catabolic process"/>
    <property type="evidence" value="ECO:0007669"/>
    <property type="project" value="TreeGrafter"/>
</dbReference>
<dbReference type="GO" id="GO:0000467">
    <property type="term" value="P:exonucleolytic trimming to generate mature 3'-end of 5.8S rRNA from tricistronic rRNA transcript (SSU-rRNA, 5.8S rRNA, LSU-rRNA)"/>
    <property type="evidence" value="ECO:0007669"/>
    <property type="project" value="InterPro"/>
</dbReference>
<organism evidence="6 7">
    <name type="scientific">Aquarana catesbeiana</name>
    <name type="common">American bullfrog</name>
    <name type="synonym">Rana catesbeiana</name>
    <dbReference type="NCBI Taxonomy" id="8400"/>
    <lineage>
        <taxon>Eukaryota</taxon>
        <taxon>Metazoa</taxon>
        <taxon>Chordata</taxon>
        <taxon>Craniata</taxon>
        <taxon>Vertebrata</taxon>
        <taxon>Euteleostomi</taxon>
        <taxon>Amphibia</taxon>
        <taxon>Batrachia</taxon>
        <taxon>Anura</taxon>
        <taxon>Neobatrachia</taxon>
        <taxon>Ranoidea</taxon>
        <taxon>Ranidae</taxon>
        <taxon>Aquarana</taxon>
    </lineage>
</organism>
<dbReference type="SMART" id="SM00474">
    <property type="entry name" value="35EXOc"/>
    <property type="match status" value="1"/>
</dbReference>
<dbReference type="GO" id="GO:0071040">
    <property type="term" value="P:nuclear polyadenylation-dependent antisense transcript catabolic process"/>
    <property type="evidence" value="ECO:0007669"/>
    <property type="project" value="TreeGrafter"/>
</dbReference>
<dbReference type="GO" id="GO:0071037">
    <property type="term" value="P:nuclear polyadenylation-dependent snRNA catabolic process"/>
    <property type="evidence" value="ECO:0007669"/>
    <property type="project" value="TreeGrafter"/>
</dbReference>
<feature type="signal peptide" evidence="4">
    <location>
        <begin position="1"/>
        <end position="17"/>
    </location>
</feature>
<gene>
    <name evidence="6" type="ORF">AB205_0183750</name>
</gene>
<dbReference type="GO" id="GO:0000175">
    <property type="term" value="F:3'-5'-RNA exonuclease activity"/>
    <property type="evidence" value="ECO:0007669"/>
    <property type="project" value="InterPro"/>
</dbReference>
<dbReference type="InterPro" id="IPR002562">
    <property type="entry name" value="3'-5'_exonuclease_dom"/>
</dbReference>